<dbReference type="AlphaFoldDB" id="A0A448D9T8"/>
<proteinExistence type="predicted"/>
<evidence type="ECO:0000313" key="1">
    <source>
        <dbReference type="EMBL" id="VEF02436.1"/>
    </source>
</evidence>
<dbReference type="EMBL" id="LR134313">
    <property type="protein sequence ID" value="VEF02436.1"/>
    <property type="molecule type" value="Genomic_DNA"/>
</dbReference>
<keyword evidence="2" id="KW-1185">Reference proteome</keyword>
<accession>A0A448D9T8</accession>
<protein>
    <submittedName>
        <fullName evidence="1">Uncharacterized protein</fullName>
    </submittedName>
</protein>
<organism evidence="1 2">
    <name type="scientific">Neisseria canis</name>
    <dbReference type="NCBI Taxonomy" id="493"/>
    <lineage>
        <taxon>Bacteria</taxon>
        <taxon>Pseudomonadati</taxon>
        <taxon>Pseudomonadota</taxon>
        <taxon>Betaproteobacteria</taxon>
        <taxon>Neisseriales</taxon>
        <taxon>Neisseriaceae</taxon>
        <taxon>Neisseria</taxon>
    </lineage>
</organism>
<dbReference type="KEGG" id="nci:NCTC10296_01792"/>
<dbReference type="Proteomes" id="UP000279284">
    <property type="component" value="Chromosome"/>
</dbReference>
<gene>
    <name evidence="1" type="ORF">NCTC10296_01792</name>
</gene>
<name>A0A448D9T8_9NEIS</name>
<reference evidence="1 2" key="1">
    <citation type="submission" date="2018-12" db="EMBL/GenBank/DDBJ databases">
        <authorList>
            <consortium name="Pathogen Informatics"/>
        </authorList>
    </citation>
    <scope>NUCLEOTIDE SEQUENCE [LARGE SCALE GENOMIC DNA]</scope>
    <source>
        <strain evidence="1 2">NCTC10296</strain>
    </source>
</reference>
<evidence type="ECO:0000313" key="2">
    <source>
        <dbReference type="Proteomes" id="UP000279284"/>
    </source>
</evidence>
<dbReference type="RefSeq" id="WP_085415818.1">
    <property type="nucleotide sequence ID" value="NZ_CAUJPY010000007.1"/>
</dbReference>
<dbReference type="STRING" id="493.BWD07_02585"/>
<sequence>MKTFIITMSVEEELAEAAALALNGQTFPVSQKWPALLDQISDFLSDKGYPPGIAADATEVSEYIHHNTMSDNWPYRDSNIFTAVVFADEPISVEKWMDYFQESFFSDKLSREQAETVFLSVLPAESIRYELLKALLDDYEVYQPEDLMLLPDNTDVPGFDDLSYLLKNCDWNEGNVRQIIGGWSETDLRWLYERNRDTVNRWLSDQQLHLFELSDSLIESGNLCQIITRRWAEATADTFFQLAKAL</sequence>